<dbReference type="SUPFAM" id="SSF53335">
    <property type="entry name" value="S-adenosyl-L-methionine-dependent methyltransferases"/>
    <property type="match status" value="1"/>
</dbReference>
<protein>
    <recommendedName>
        <fullName evidence="1">Trimethylguanosine synthase</fullName>
    </recommendedName>
    <alternativeName>
        <fullName evidence="7">Cap-specific guanine-N(2) methyltransferase</fullName>
    </alternativeName>
</protein>
<dbReference type="SUPFAM" id="SSF51045">
    <property type="entry name" value="WW domain"/>
    <property type="match status" value="1"/>
</dbReference>
<sequence>MEAPVMNPINSLVKFSEVFLRDEVMDESEEAASRRNKKKYFHSDDEDFDASEGDELQKVDSVDNVSGIRPVLEEEAELSHQMKAMGLPVSFTSSKKNTDRAHGGSRKSTQLKFSQNYECYAEAMAGTCRVSTVNTDPQHTYLEVEELMESTSTIMCEDTKGFVSKVNASCLTDDYPVLTECSVKNKKKTMSNDDPGTVLSTPTASAIIVDGQKDLDEEEHGFVEASSTSDHSGDVVHSSNCVEQLLVACNSSSDVLEDVEMYDFNCYGEFEDWRMYWDNESHQYYYYNMNTTESTWEPPPGMELHSSGSTVISGEHVVDECVSSTDNKLMDEDELLDHTTGSFDEAPNSAGGHKHVCRLPATNAMSKNAFDINQCPDCQALSEKLLEKYTQESGARKQRKTKKSRVRRTSSGDVTKYWCQRYYLFSKFDDGIKMDEEGWYSVTPEQVAKHHASRCGTGVVLDLFTGVGGNAIQFAQRSQLVIAIDIDPSKIAYAQHNAAIYGVSSRIEFIQGNSFEIAPTLKADTVFLSPPWGGPDYAKSEVYDLKTMLRPHDGYYLFNAVKHIAPHIVMFLPRNVDVGQLIELAVTSMPPWSLEVEKNFLNGKLKAVTAYFKATGGAL</sequence>
<dbReference type="InterPro" id="IPR019012">
    <property type="entry name" value="RNA_cap_Gua-N2-MeTrfase"/>
</dbReference>
<comment type="catalytic activity">
    <reaction evidence="4">
        <text>a 5'-end (N(7)-methyl 5'-triphosphoguanosine)-ribonucleoside in snoRNA + S-adenosyl-L-methionine = a 5'-end (N(2),N(7)-dimethyl 5'-triphosphoguanosine)-ribonucleoside in snoRNA + S-adenosyl-L-homocysteine + H(+)</text>
        <dbReference type="Rhea" id="RHEA:78475"/>
        <dbReference type="Rhea" id="RHEA-COMP:19086"/>
        <dbReference type="Rhea" id="RHEA-COMP:19088"/>
        <dbReference type="ChEBI" id="CHEBI:15378"/>
        <dbReference type="ChEBI" id="CHEBI:57856"/>
        <dbReference type="ChEBI" id="CHEBI:59789"/>
        <dbReference type="ChEBI" id="CHEBI:156461"/>
        <dbReference type="ChEBI" id="CHEBI:172880"/>
    </reaction>
    <physiologicalReaction direction="left-to-right" evidence="4">
        <dbReference type="Rhea" id="RHEA:78476"/>
    </physiologicalReaction>
</comment>
<dbReference type="Pfam" id="PF09445">
    <property type="entry name" value="Methyltransf_15"/>
    <property type="match status" value="1"/>
</dbReference>
<dbReference type="Gene3D" id="3.40.50.150">
    <property type="entry name" value="Vaccinia Virus protein VP39"/>
    <property type="match status" value="1"/>
</dbReference>
<proteinExistence type="inferred from homology"/>
<evidence type="ECO:0000313" key="10">
    <source>
        <dbReference type="EnsemblPlants" id="Kaladp0042s0069.2.v1.1"/>
    </source>
</evidence>
<organism evidence="10 11">
    <name type="scientific">Kalanchoe fedtschenkoi</name>
    <name type="common">Lavender scallops</name>
    <name type="synonym">South American air plant</name>
    <dbReference type="NCBI Taxonomy" id="63787"/>
    <lineage>
        <taxon>Eukaryota</taxon>
        <taxon>Viridiplantae</taxon>
        <taxon>Streptophyta</taxon>
        <taxon>Embryophyta</taxon>
        <taxon>Tracheophyta</taxon>
        <taxon>Spermatophyta</taxon>
        <taxon>Magnoliopsida</taxon>
        <taxon>eudicotyledons</taxon>
        <taxon>Gunneridae</taxon>
        <taxon>Pentapetalae</taxon>
        <taxon>Saxifragales</taxon>
        <taxon>Crassulaceae</taxon>
        <taxon>Kalanchoe</taxon>
    </lineage>
</organism>
<comment type="catalytic activity">
    <reaction evidence="3">
        <text>a 5'-end (N(2),N(7)-dimethyl 5'-triphosphoguanosine)-ribonucleoside in snoRNA + S-adenosyl-L-methionine = a 5'-end (N(2),N(2),N(7)-trimethyl 5'-triphosphoguanosine)-ribonucleoside in snoRNA + S-adenosyl-L-homocysteine + H(+)</text>
        <dbReference type="Rhea" id="RHEA:78507"/>
        <dbReference type="Rhea" id="RHEA-COMP:19088"/>
        <dbReference type="Rhea" id="RHEA-COMP:19090"/>
        <dbReference type="ChEBI" id="CHEBI:15378"/>
        <dbReference type="ChEBI" id="CHEBI:57856"/>
        <dbReference type="ChEBI" id="CHEBI:59789"/>
        <dbReference type="ChEBI" id="CHEBI:167623"/>
        <dbReference type="ChEBI" id="CHEBI:172880"/>
    </reaction>
    <physiologicalReaction direction="left-to-right" evidence="3">
        <dbReference type="Rhea" id="RHEA:78508"/>
    </physiologicalReaction>
</comment>
<comment type="catalytic activity">
    <reaction evidence="6">
        <text>a 5'-end (N(7)-methyl 5'-triphosphoguanosine)-ribonucleoside in snRNA + S-adenosyl-L-methionine = a 5'-end (N(2),N(7)-dimethyl 5'-triphosphoguanosine)-ribonucleoside in snRNA + S-adenosyl-L-homocysteine + H(+)</text>
        <dbReference type="Rhea" id="RHEA:78471"/>
        <dbReference type="Rhea" id="RHEA-COMP:19085"/>
        <dbReference type="Rhea" id="RHEA-COMP:19087"/>
        <dbReference type="ChEBI" id="CHEBI:15378"/>
        <dbReference type="ChEBI" id="CHEBI:57856"/>
        <dbReference type="ChEBI" id="CHEBI:59789"/>
        <dbReference type="ChEBI" id="CHEBI:156461"/>
        <dbReference type="ChEBI" id="CHEBI:172880"/>
    </reaction>
    <physiologicalReaction direction="left-to-right" evidence="6">
        <dbReference type="Rhea" id="RHEA:78472"/>
    </physiologicalReaction>
</comment>
<dbReference type="Gramene" id="Kaladp0042s0069.2.v1.1">
    <property type="protein sequence ID" value="Kaladp0042s0069.2.v1.1"/>
    <property type="gene ID" value="Kaladp0042s0069.v1.1"/>
</dbReference>
<evidence type="ECO:0000313" key="11">
    <source>
        <dbReference type="Proteomes" id="UP000594263"/>
    </source>
</evidence>
<evidence type="ECO:0000256" key="8">
    <source>
        <dbReference type="SAM" id="MobiDB-lite"/>
    </source>
</evidence>
<dbReference type="CDD" id="cd00201">
    <property type="entry name" value="WW"/>
    <property type="match status" value="1"/>
</dbReference>
<dbReference type="Proteomes" id="UP000594263">
    <property type="component" value="Unplaced"/>
</dbReference>
<reference evidence="10" key="1">
    <citation type="submission" date="2021-01" db="UniProtKB">
        <authorList>
            <consortium name="EnsemblPlants"/>
        </authorList>
    </citation>
    <scope>IDENTIFICATION</scope>
</reference>
<dbReference type="InterPro" id="IPR001202">
    <property type="entry name" value="WW_dom"/>
</dbReference>
<evidence type="ECO:0000259" key="9">
    <source>
        <dbReference type="PROSITE" id="PS50020"/>
    </source>
</evidence>
<name>A0A7N0TR19_KALFE</name>
<dbReference type="PANTHER" id="PTHR14741">
    <property type="entry name" value="S-ADENOSYLMETHIONINE-DEPENDENT METHYLTRANSFERASE RELATED"/>
    <property type="match status" value="1"/>
</dbReference>
<dbReference type="PANTHER" id="PTHR14741:SF32">
    <property type="entry name" value="TRIMETHYLGUANOSINE SYNTHASE"/>
    <property type="match status" value="1"/>
</dbReference>
<comment type="catalytic activity">
    <reaction evidence="5">
        <text>a 5'-end (N(2),N(7)-dimethyl 5'-triphosphoguanosine)-ribonucleoside in snRNA + S-adenosyl-L-methionine = a 5'-end (N(2),N(2),N(7)-trimethyl 5'-triphosphoguanosine)-ribonucleoside in snRNA + S-adenosyl-L-homocysteine + H(+)</text>
        <dbReference type="Rhea" id="RHEA:78479"/>
        <dbReference type="Rhea" id="RHEA-COMP:19087"/>
        <dbReference type="Rhea" id="RHEA-COMP:19089"/>
        <dbReference type="ChEBI" id="CHEBI:15378"/>
        <dbReference type="ChEBI" id="CHEBI:57856"/>
        <dbReference type="ChEBI" id="CHEBI:59789"/>
        <dbReference type="ChEBI" id="CHEBI:167623"/>
        <dbReference type="ChEBI" id="CHEBI:172880"/>
    </reaction>
    <physiologicalReaction direction="left-to-right" evidence="5">
        <dbReference type="Rhea" id="RHEA:78480"/>
    </physiologicalReaction>
</comment>
<dbReference type="SMART" id="SM00456">
    <property type="entry name" value="WW"/>
    <property type="match status" value="1"/>
</dbReference>
<evidence type="ECO:0000256" key="7">
    <source>
        <dbReference type="ARBA" id="ARBA00049790"/>
    </source>
</evidence>
<dbReference type="FunFam" id="3.40.50.150:FF:000305">
    <property type="entry name" value="S-adenosyl-L-methionine-dependent methyltransferase superfamily protein"/>
    <property type="match status" value="1"/>
</dbReference>
<dbReference type="InterPro" id="IPR029063">
    <property type="entry name" value="SAM-dependent_MTases_sf"/>
</dbReference>
<dbReference type="GO" id="GO:0071164">
    <property type="term" value="F:RNA cap trimethylguanosine synthase activity"/>
    <property type="evidence" value="ECO:0007669"/>
    <property type="project" value="TreeGrafter"/>
</dbReference>
<accession>A0A7N0TR19</accession>
<dbReference type="Pfam" id="PF00397">
    <property type="entry name" value="WW"/>
    <property type="match status" value="1"/>
</dbReference>
<evidence type="ECO:0000256" key="5">
    <source>
        <dbReference type="ARBA" id="ARBA00048763"/>
    </source>
</evidence>
<evidence type="ECO:0000256" key="3">
    <source>
        <dbReference type="ARBA" id="ARBA00047418"/>
    </source>
</evidence>
<dbReference type="PROSITE" id="PS01159">
    <property type="entry name" value="WW_DOMAIN_1"/>
    <property type="match status" value="1"/>
</dbReference>
<dbReference type="GO" id="GO:0005634">
    <property type="term" value="C:nucleus"/>
    <property type="evidence" value="ECO:0007669"/>
    <property type="project" value="TreeGrafter"/>
</dbReference>
<evidence type="ECO:0000256" key="4">
    <source>
        <dbReference type="ARBA" id="ARBA00048740"/>
    </source>
</evidence>
<dbReference type="PROSITE" id="PS50020">
    <property type="entry name" value="WW_DOMAIN_2"/>
    <property type="match status" value="1"/>
</dbReference>
<dbReference type="InterPro" id="IPR036020">
    <property type="entry name" value="WW_dom_sf"/>
</dbReference>
<evidence type="ECO:0000256" key="6">
    <source>
        <dbReference type="ARBA" id="ARBA00049075"/>
    </source>
</evidence>
<dbReference type="Gramene" id="Kaladp0042s0069.1.v1.1">
    <property type="protein sequence ID" value="Kaladp0042s0069.1.v1.1"/>
    <property type="gene ID" value="Kaladp0042s0069.v1.1"/>
</dbReference>
<dbReference type="Gene3D" id="2.20.70.10">
    <property type="match status" value="1"/>
</dbReference>
<evidence type="ECO:0000256" key="2">
    <source>
        <dbReference type="ARBA" id="ARBA00025783"/>
    </source>
</evidence>
<keyword evidence="11" id="KW-1185">Reference proteome</keyword>
<evidence type="ECO:0000256" key="1">
    <source>
        <dbReference type="ARBA" id="ARBA00018517"/>
    </source>
</evidence>
<dbReference type="EnsemblPlants" id="Kaladp0042s0069.2.v1.1">
    <property type="protein sequence ID" value="Kaladp0042s0069.2.v1.1"/>
    <property type="gene ID" value="Kaladp0042s0069.v1.1"/>
</dbReference>
<comment type="similarity">
    <text evidence="2">Belongs to the methyltransferase superfamily. Trimethylguanosine synthase family.</text>
</comment>
<feature type="domain" description="WW" evidence="9">
    <location>
        <begin position="273"/>
        <end position="301"/>
    </location>
</feature>
<dbReference type="EnsemblPlants" id="Kaladp0042s0069.1.v1.1">
    <property type="protein sequence ID" value="Kaladp0042s0069.1.v1.1"/>
    <property type="gene ID" value="Kaladp0042s0069.v1.1"/>
</dbReference>
<dbReference type="CDD" id="cd02440">
    <property type="entry name" value="AdoMet_MTases"/>
    <property type="match status" value="1"/>
</dbReference>
<dbReference type="AlphaFoldDB" id="A0A7N0TR19"/>
<feature type="region of interest" description="Disordered" evidence="8">
    <location>
        <begin position="28"/>
        <end position="52"/>
    </location>
</feature>